<reference evidence="4" key="1">
    <citation type="journal article" date="2019" name="Int. J. Syst. Evol. Microbiol.">
        <title>The Global Catalogue of Microorganisms (GCM) 10K type strain sequencing project: providing services to taxonomists for standard genome sequencing and annotation.</title>
        <authorList>
            <consortium name="The Broad Institute Genomics Platform"/>
            <consortium name="The Broad Institute Genome Sequencing Center for Infectious Disease"/>
            <person name="Wu L."/>
            <person name="Ma J."/>
        </authorList>
    </citation>
    <scope>NUCLEOTIDE SEQUENCE [LARGE SCALE GENOMIC DNA]</scope>
    <source>
        <strain evidence="4">CGMCC 1.12479</strain>
    </source>
</reference>
<dbReference type="Proteomes" id="UP000635885">
    <property type="component" value="Unassembled WGS sequence"/>
</dbReference>
<gene>
    <name evidence="3" type="ORF">GCM10010993_13000</name>
</gene>
<dbReference type="InterPro" id="IPR002740">
    <property type="entry name" value="EVE_domain"/>
</dbReference>
<feature type="domain" description="ATPase dynein-related AAA" evidence="2">
    <location>
        <begin position="757"/>
        <end position="872"/>
    </location>
</feature>
<dbReference type="InterPro" id="IPR027417">
    <property type="entry name" value="P-loop_NTPase"/>
</dbReference>
<evidence type="ECO:0000259" key="2">
    <source>
        <dbReference type="Pfam" id="PF07728"/>
    </source>
</evidence>
<dbReference type="SUPFAM" id="SSF52540">
    <property type="entry name" value="P-loop containing nucleoside triphosphate hydrolases"/>
    <property type="match status" value="1"/>
</dbReference>
<evidence type="ECO:0000313" key="4">
    <source>
        <dbReference type="Proteomes" id="UP000635885"/>
    </source>
</evidence>
<dbReference type="Gene3D" id="3.40.50.300">
    <property type="entry name" value="P-loop containing nucleotide triphosphate hydrolases"/>
    <property type="match status" value="1"/>
</dbReference>
<dbReference type="RefSeq" id="WP_188440889.1">
    <property type="nucleotide sequence ID" value="NZ_BMFD01000003.1"/>
</dbReference>
<organism evidence="3 4">
    <name type="scientific">Belliella aquatica</name>
    <dbReference type="NCBI Taxonomy" id="1323734"/>
    <lineage>
        <taxon>Bacteria</taxon>
        <taxon>Pseudomonadati</taxon>
        <taxon>Bacteroidota</taxon>
        <taxon>Cytophagia</taxon>
        <taxon>Cytophagales</taxon>
        <taxon>Cyclobacteriaceae</taxon>
        <taxon>Belliella</taxon>
    </lineage>
</organism>
<dbReference type="Pfam" id="PF01878">
    <property type="entry name" value="EVE"/>
    <property type="match status" value="1"/>
</dbReference>
<proteinExistence type="predicted"/>
<dbReference type="InterPro" id="IPR011704">
    <property type="entry name" value="ATPase_dyneun-rel_AAA"/>
</dbReference>
<dbReference type="PANTHER" id="PTHR37291">
    <property type="entry name" value="5-METHYLCYTOSINE-SPECIFIC RESTRICTION ENZYME B"/>
    <property type="match status" value="1"/>
</dbReference>
<accession>A0ABQ1M738</accession>
<protein>
    <recommendedName>
        <fullName evidence="5">5-methylcytosine-specific restriction enzyme B</fullName>
    </recommendedName>
</protein>
<evidence type="ECO:0000313" key="3">
    <source>
        <dbReference type="EMBL" id="GGC35517.1"/>
    </source>
</evidence>
<dbReference type="InterPro" id="IPR015947">
    <property type="entry name" value="PUA-like_sf"/>
</dbReference>
<dbReference type="SUPFAM" id="SSF88697">
    <property type="entry name" value="PUA domain-like"/>
    <property type="match status" value="1"/>
</dbReference>
<evidence type="ECO:0000259" key="1">
    <source>
        <dbReference type="Pfam" id="PF01878"/>
    </source>
</evidence>
<dbReference type="PANTHER" id="PTHR37291:SF1">
    <property type="entry name" value="TYPE IV METHYL-DIRECTED RESTRICTION ENZYME ECOKMCRB SUBUNIT"/>
    <property type="match status" value="1"/>
</dbReference>
<sequence length="1019" mass="117390">MANTLHKKVLEFLENYRNLHPEFLYWTREKNTKGRLKDGYWFQGTDDYAFVGLYDRSGGTNMTRSLGLVFSMNPDGNISLTFQIAFNEETDKRLLRFYQDLIDTFGDFKQVTETRFDKILSDDNAFEEAENFLNQVKPLIDQKIMDAGLEEIFIEPLKFEKNLQKIREYQTKLAFEANSRRIIMASITWNSNQWKSLSNDPSNHGHVKGGGQANESWNFDFENKRNTGDEVIGYAKFTNPPKVDSDDNLVIFYSQKKIVGFYGKAKILEQKKANEYCNLSGSKSLSVGLDNHIVKVKEKGYLEDKERIGRIGFIYLNEPNTIQNILQEALLLNPHQAKSIQAIQDWLGFKPTNEANYWIFQGNPKVYDFHGAIAANAIRSWTVNTHKKKIKIGDKVILWLTGKEPGCYALATVTSNLFHRVDDKDEAKFYTDGKGAGEGNAVEIKVDYNLSETPVLRETLKDLPEFDSFNGGTQGTNFTATKEQYDTILRLITMATTESSPLNQIFFGPPGTGKTYHTIDEAVKIVSPHRYKEIRDDRDLLREEYDKKFIFDWEASSGQIGFCTFHQSFSYEDFVEGIKPLDPEDGDTYLKYETQEGVFKRICRLAEDSLKAGEKKKQILFTLPQSEFDQSHFYKISLGEANVPTDQEIYDYCMEKGLITLGFGSEIDLTGKNESEVSELYSQRYKDGGAQFLNYFKNYLKVGNYVLVSRGNHYVRALGKVSGDYFYDPAAPIRYKHFRKVEWLFKDQDIPIQELYEKNLSQQSIYKLKKEWIKPQFFVKKAADEVDIDSKDPKKYVLVIDEINRGNVASIFGELITLIETDKRAGSTEEMKVVLPYSKQKFSVPSNLYIIGTMNTADRSIEALDTALRRRFSFKEMSSDPELLKSEGKIGQEKGGIIDSIDVVLMLQKINDRIEKLIDKDHKIGHAYFMEDTTVNDLKRTFKNKVIPLLEEYFFGDFGKIGLVLGSSFIQADHNKDFDFAEFKDYDSNLKSDLKQRKVYKINPEEEWEFKSIYTPTVK</sequence>
<name>A0ABQ1M738_9BACT</name>
<keyword evidence="4" id="KW-1185">Reference proteome</keyword>
<dbReference type="InterPro" id="IPR052934">
    <property type="entry name" value="Methyl-DNA_Rec/Restrict_Enz"/>
</dbReference>
<evidence type="ECO:0008006" key="5">
    <source>
        <dbReference type="Google" id="ProtNLM"/>
    </source>
</evidence>
<dbReference type="Gene3D" id="3.10.590.10">
    <property type="entry name" value="ph1033 like domains"/>
    <property type="match status" value="1"/>
</dbReference>
<dbReference type="EMBL" id="BMFD01000003">
    <property type="protein sequence ID" value="GGC35517.1"/>
    <property type="molecule type" value="Genomic_DNA"/>
</dbReference>
<comment type="caution">
    <text evidence="3">The sequence shown here is derived from an EMBL/GenBank/DDBJ whole genome shotgun (WGS) entry which is preliminary data.</text>
</comment>
<feature type="domain" description="EVE" evidence="1">
    <location>
        <begin position="356"/>
        <end position="490"/>
    </location>
</feature>
<dbReference type="Pfam" id="PF07728">
    <property type="entry name" value="AAA_5"/>
    <property type="match status" value="1"/>
</dbReference>